<dbReference type="Proteomes" id="UP001370348">
    <property type="component" value="Chromosome"/>
</dbReference>
<accession>A0ABZ2MCG7</accession>
<gene>
    <name evidence="2" type="ORF">LZC94_13820</name>
</gene>
<evidence type="ECO:0000313" key="2">
    <source>
        <dbReference type="EMBL" id="WXB20186.1"/>
    </source>
</evidence>
<organism evidence="2 3">
    <name type="scientific">Pendulispora albinea</name>
    <dbReference type="NCBI Taxonomy" id="2741071"/>
    <lineage>
        <taxon>Bacteria</taxon>
        <taxon>Pseudomonadati</taxon>
        <taxon>Myxococcota</taxon>
        <taxon>Myxococcia</taxon>
        <taxon>Myxococcales</taxon>
        <taxon>Sorangiineae</taxon>
        <taxon>Pendulisporaceae</taxon>
        <taxon>Pendulispora</taxon>
    </lineage>
</organism>
<evidence type="ECO:0000256" key="1">
    <source>
        <dbReference type="SAM" id="MobiDB-lite"/>
    </source>
</evidence>
<dbReference type="EMBL" id="CP089984">
    <property type="protein sequence ID" value="WXB20186.1"/>
    <property type="molecule type" value="Genomic_DNA"/>
</dbReference>
<feature type="region of interest" description="Disordered" evidence="1">
    <location>
        <begin position="15"/>
        <end position="62"/>
    </location>
</feature>
<keyword evidence="3" id="KW-1185">Reference proteome</keyword>
<reference evidence="2 3" key="1">
    <citation type="submission" date="2021-12" db="EMBL/GenBank/DDBJ databases">
        <title>Discovery of the Pendulisporaceae a myxobacterial family with distinct sporulation behavior and unique specialized metabolism.</title>
        <authorList>
            <person name="Garcia R."/>
            <person name="Popoff A."/>
            <person name="Bader C.D."/>
            <person name="Loehr J."/>
            <person name="Walesch S."/>
            <person name="Walt C."/>
            <person name="Boldt J."/>
            <person name="Bunk B."/>
            <person name="Haeckl F.J.F.P.J."/>
            <person name="Gunesch A.P."/>
            <person name="Birkelbach J."/>
            <person name="Nuebel U."/>
            <person name="Pietschmann T."/>
            <person name="Bach T."/>
            <person name="Mueller R."/>
        </authorList>
    </citation>
    <scope>NUCLEOTIDE SEQUENCE [LARGE SCALE GENOMIC DNA]</scope>
    <source>
        <strain evidence="2 3">MSr11954</strain>
    </source>
</reference>
<evidence type="ECO:0000313" key="3">
    <source>
        <dbReference type="Proteomes" id="UP001370348"/>
    </source>
</evidence>
<proteinExistence type="predicted"/>
<protein>
    <submittedName>
        <fullName evidence="2">Uncharacterized protein</fullName>
    </submittedName>
</protein>
<name>A0ABZ2MCG7_9BACT</name>
<sequence length="62" mass="6818">MPILAHLSGKETMRFSDLERAIPQASQKDETGWPRSLPSSPGFGSSARRAPWFSRSCGKKLA</sequence>